<feature type="region of interest" description="Disordered" evidence="1">
    <location>
        <begin position="1"/>
        <end position="22"/>
    </location>
</feature>
<sequence>MKFRDCCAESKQNHVDTNAGEPTKGVFFEHEAECQNEKRNDAQYNHENLAITRFVKKRMGNVYPYYQGNQESDKGILVQMYWQLHSRL</sequence>
<evidence type="ECO:0000256" key="1">
    <source>
        <dbReference type="SAM" id="MobiDB-lite"/>
    </source>
</evidence>
<dbReference type="Proteomes" id="UP001496674">
    <property type="component" value="Chromosome"/>
</dbReference>
<feature type="compositionally biased region" description="Basic and acidic residues" evidence="1">
    <location>
        <begin position="1"/>
        <end position="14"/>
    </location>
</feature>
<dbReference type="EMBL" id="AP028055">
    <property type="protein sequence ID" value="BEG99356.1"/>
    <property type="molecule type" value="Genomic_DNA"/>
</dbReference>
<name>A0ABM8IBH9_9BACE</name>
<reference evidence="2 3" key="1">
    <citation type="submission" date="2023-04" db="EMBL/GenBank/DDBJ databases">
        <title>Draft genome sequence of acteroides sedimenti strain YN3PY1.</title>
        <authorList>
            <person name="Yoshida N."/>
        </authorList>
    </citation>
    <scope>NUCLEOTIDE SEQUENCE [LARGE SCALE GENOMIC DNA]</scope>
    <source>
        <strain evidence="2 3">YN3PY1</strain>
    </source>
</reference>
<accession>A0ABM8IBH9</accession>
<evidence type="ECO:0000313" key="2">
    <source>
        <dbReference type="EMBL" id="BEG99356.1"/>
    </source>
</evidence>
<evidence type="ECO:0000313" key="3">
    <source>
        <dbReference type="Proteomes" id="UP001496674"/>
    </source>
</evidence>
<organism evidence="2 3">
    <name type="scientific">Bacteroides sedimenti</name>
    <dbReference type="NCBI Taxonomy" id="2136147"/>
    <lineage>
        <taxon>Bacteria</taxon>
        <taxon>Pseudomonadati</taxon>
        <taxon>Bacteroidota</taxon>
        <taxon>Bacteroidia</taxon>
        <taxon>Bacteroidales</taxon>
        <taxon>Bacteroidaceae</taxon>
        <taxon>Bacteroides</taxon>
    </lineage>
</organism>
<protein>
    <submittedName>
        <fullName evidence="2">Uncharacterized protein</fullName>
    </submittedName>
</protein>
<gene>
    <name evidence="2" type="ORF">BSYN_16210</name>
</gene>
<keyword evidence="3" id="KW-1185">Reference proteome</keyword>
<proteinExistence type="predicted"/>